<dbReference type="AlphaFoldDB" id="A0A1M5NTK4"/>
<dbReference type="SUPFAM" id="SSF48498">
    <property type="entry name" value="Tetracyclin repressor-like, C-terminal domain"/>
    <property type="match status" value="1"/>
</dbReference>
<dbReference type="Gene3D" id="1.10.10.60">
    <property type="entry name" value="Homeodomain-like"/>
    <property type="match status" value="1"/>
</dbReference>
<dbReference type="Pfam" id="PF14246">
    <property type="entry name" value="TetR_C_7"/>
    <property type="match status" value="1"/>
</dbReference>
<evidence type="ECO:0000256" key="5">
    <source>
        <dbReference type="SAM" id="MobiDB-lite"/>
    </source>
</evidence>
<dbReference type="InterPro" id="IPR039536">
    <property type="entry name" value="TetR_C_Proteobacteria"/>
</dbReference>
<dbReference type="SUPFAM" id="SSF46689">
    <property type="entry name" value="Homeodomain-like"/>
    <property type="match status" value="1"/>
</dbReference>
<dbReference type="InterPro" id="IPR036271">
    <property type="entry name" value="Tet_transcr_reg_TetR-rel_C_sf"/>
</dbReference>
<dbReference type="InterPro" id="IPR050109">
    <property type="entry name" value="HTH-type_TetR-like_transc_reg"/>
</dbReference>
<gene>
    <name evidence="7" type="ORF">SAMN04488068_1834</name>
</gene>
<name>A0A1M5NTK4_9GAMM</name>
<feature type="domain" description="HTH tetR-type" evidence="6">
    <location>
        <begin position="23"/>
        <end position="83"/>
    </location>
</feature>
<dbReference type="InterPro" id="IPR009057">
    <property type="entry name" value="Homeodomain-like_sf"/>
</dbReference>
<organism evidence="7 8">
    <name type="scientific">Hydrocarboniphaga daqingensis</name>
    <dbReference type="NCBI Taxonomy" id="490188"/>
    <lineage>
        <taxon>Bacteria</taxon>
        <taxon>Pseudomonadati</taxon>
        <taxon>Pseudomonadota</taxon>
        <taxon>Gammaproteobacteria</taxon>
        <taxon>Nevskiales</taxon>
        <taxon>Nevskiaceae</taxon>
        <taxon>Hydrocarboniphaga</taxon>
    </lineage>
</organism>
<feature type="DNA-binding region" description="H-T-H motif" evidence="4">
    <location>
        <begin position="46"/>
        <end position="65"/>
    </location>
</feature>
<evidence type="ECO:0000256" key="3">
    <source>
        <dbReference type="ARBA" id="ARBA00023163"/>
    </source>
</evidence>
<dbReference type="PANTHER" id="PTHR30055:SF146">
    <property type="entry name" value="HTH-TYPE TRANSCRIPTIONAL DUAL REGULATOR CECR"/>
    <property type="match status" value="1"/>
</dbReference>
<evidence type="ECO:0000256" key="1">
    <source>
        <dbReference type="ARBA" id="ARBA00023015"/>
    </source>
</evidence>
<dbReference type="PRINTS" id="PR00455">
    <property type="entry name" value="HTHTETR"/>
</dbReference>
<dbReference type="GO" id="GO:0000976">
    <property type="term" value="F:transcription cis-regulatory region binding"/>
    <property type="evidence" value="ECO:0007669"/>
    <property type="project" value="TreeGrafter"/>
</dbReference>
<evidence type="ECO:0000313" key="7">
    <source>
        <dbReference type="EMBL" id="SHG92283.1"/>
    </source>
</evidence>
<reference evidence="7 8" key="1">
    <citation type="submission" date="2016-11" db="EMBL/GenBank/DDBJ databases">
        <authorList>
            <person name="Jaros S."/>
            <person name="Januszkiewicz K."/>
            <person name="Wedrychowicz H."/>
        </authorList>
    </citation>
    <scope>NUCLEOTIDE SEQUENCE [LARGE SCALE GENOMIC DNA]</scope>
    <source>
        <strain evidence="7 8">CGMCC 1.7049</strain>
    </source>
</reference>
<dbReference type="InterPro" id="IPR001647">
    <property type="entry name" value="HTH_TetR"/>
</dbReference>
<keyword evidence="3" id="KW-0804">Transcription</keyword>
<dbReference type="PROSITE" id="PS50977">
    <property type="entry name" value="HTH_TETR_2"/>
    <property type="match status" value="1"/>
</dbReference>
<evidence type="ECO:0000256" key="4">
    <source>
        <dbReference type="PROSITE-ProRule" id="PRU00335"/>
    </source>
</evidence>
<dbReference type="PANTHER" id="PTHR30055">
    <property type="entry name" value="HTH-TYPE TRANSCRIPTIONAL REGULATOR RUTR"/>
    <property type="match status" value="1"/>
</dbReference>
<dbReference type="Pfam" id="PF00440">
    <property type="entry name" value="TetR_N"/>
    <property type="match status" value="1"/>
</dbReference>
<dbReference type="STRING" id="490188.SAMN04488068_1834"/>
<dbReference type="Gene3D" id="1.10.357.10">
    <property type="entry name" value="Tetracycline Repressor, domain 2"/>
    <property type="match status" value="1"/>
</dbReference>
<evidence type="ECO:0000256" key="2">
    <source>
        <dbReference type="ARBA" id="ARBA00023125"/>
    </source>
</evidence>
<proteinExistence type="predicted"/>
<feature type="region of interest" description="Disordered" evidence="5">
    <location>
        <begin position="1"/>
        <end position="23"/>
    </location>
</feature>
<keyword evidence="1" id="KW-0805">Transcription regulation</keyword>
<dbReference type="Proteomes" id="UP000199758">
    <property type="component" value="Unassembled WGS sequence"/>
</dbReference>
<protein>
    <submittedName>
        <fullName evidence="7">Transcriptional regulator, TetR family</fullName>
    </submittedName>
</protein>
<keyword evidence="2 4" id="KW-0238">DNA-binding</keyword>
<dbReference type="RefSeq" id="WP_072897413.1">
    <property type="nucleotide sequence ID" value="NZ_FQWZ01000004.1"/>
</dbReference>
<dbReference type="GO" id="GO:0003700">
    <property type="term" value="F:DNA-binding transcription factor activity"/>
    <property type="evidence" value="ECO:0007669"/>
    <property type="project" value="TreeGrafter"/>
</dbReference>
<evidence type="ECO:0000313" key="8">
    <source>
        <dbReference type="Proteomes" id="UP000199758"/>
    </source>
</evidence>
<keyword evidence="8" id="KW-1185">Reference proteome</keyword>
<accession>A0A1M5NTK4</accession>
<evidence type="ECO:0000259" key="6">
    <source>
        <dbReference type="PROSITE" id="PS50977"/>
    </source>
</evidence>
<dbReference type="FunFam" id="1.10.10.60:FF:000141">
    <property type="entry name" value="TetR family transcriptional regulator"/>
    <property type="match status" value="1"/>
</dbReference>
<sequence>MDDSTSPARRKKTPASRGRPRDLDKREAVLAAAKQLFGIDGLRGTSMHAIAEAAGVSKVTLYSHFADKDALFRECVACACASHAPPEAYMLGGDRPLRERLTLIALGFFDMITQPDALALYRLMAANPRRHRKLSQLFWEVGPESTMQRFAQLLEAATAAGELNVPDSRAAAAHFFFLVKGEHHLRLLIGLADKVGADARRAQIDNAVSMFLRAYAPAT</sequence>
<dbReference type="EMBL" id="FQWZ01000004">
    <property type="protein sequence ID" value="SHG92283.1"/>
    <property type="molecule type" value="Genomic_DNA"/>
</dbReference>